<keyword evidence="1" id="KW-0067">ATP-binding</keyword>
<evidence type="ECO:0000313" key="4">
    <source>
        <dbReference type="Proteomes" id="UP000604825"/>
    </source>
</evidence>
<accession>A0A811QIS3</accession>
<name>A0A811QIS3_9POAL</name>
<organism evidence="3 4">
    <name type="scientific">Miscanthus lutarioriparius</name>
    <dbReference type="NCBI Taxonomy" id="422564"/>
    <lineage>
        <taxon>Eukaryota</taxon>
        <taxon>Viridiplantae</taxon>
        <taxon>Streptophyta</taxon>
        <taxon>Embryophyta</taxon>
        <taxon>Tracheophyta</taxon>
        <taxon>Spermatophyta</taxon>
        <taxon>Magnoliopsida</taxon>
        <taxon>Liliopsida</taxon>
        <taxon>Poales</taxon>
        <taxon>Poaceae</taxon>
        <taxon>PACMAD clade</taxon>
        <taxon>Panicoideae</taxon>
        <taxon>Andropogonodae</taxon>
        <taxon>Andropogoneae</taxon>
        <taxon>Saccharinae</taxon>
        <taxon>Miscanthus</taxon>
    </lineage>
</organism>
<dbReference type="PROSITE" id="PS50011">
    <property type="entry name" value="PROTEIN_KINASE_DOM"/>
    <property type="match status" value="1"/>
</dbReference>
<dbReference type="OrthoDB" id="4062651at2759"/>
<feature type="domain" description="Protein kinase" evidence="2">
    <location>
        <begin position="32"/>
        <end position="154"/>
    </location>
</feature>
<proteinExistence type="predicted"/>
<dbReference type="FunFam" id="3.30.200.20:FF:000465">
    <property type="entry name" value="Cysteine-rich receptor-like protein kinase 6"/>
    <property type="match status" value="1"/>
</dbReference>
<protein>
    <recommendedName>
        <fullName evidence="2">Protein kinase domain-containing protein</fullName>
    </recommendedName>
</protein>
<evidence type="ECO:0000256" key="1">
    <source>
        <dbReference type="PROSITE-ProRule" id="PRU10141"/>
    </source>
</evidence>
<dbReference type="Proteomes" id="UP000604825">
    <property type="component" value="Unassembled WGS sequence"/>
</dbReference>
<reference evidence="3" key="1">
    <citation type="submission" date="2020-10" db="EMBL/GenBank/DDBJ databases">
        <authorList>
            <person name="Han B."/>
            <person name="Lu T."/>
            <person name="Zhao Q."/>
            <person name="Huang X."/>
            <person name="Zhao Y."/>
        </authorList>
    </citation>
    <scope>NUCLEOTIDE SEQUENCE</scope>
</reference>
<gene>
    <name evidence="3" type="ORF">NCGR_LOCUS40918</name>
</gene>
<dbReference type="PANTHER" id="PTHR45707">
    <property type="entry name" value="C2 CALCIUM/LIPID-BINDING PLANT PHOSPHORIBOSYLTRANSFERASE FAMILY PROTEIN"/>
    <property type="match status" value="1"/>
</dbReference>
<evidence type="ECO:0000313" key="3">
    <source>
        <dbReference type="EMBL" id="CAD6257433.1"/>
    </source>
</evidence>
<dbReference type="Gene3D" id="3.30.200.20">
    <property type="entry name" value="Phosphorylase Kinase, domain 1"/>
    <property type="match status" value="1"/>
</dbReference>
<evidence type="ECO:0000259" key="2">
    <source>
        <dbReference type="PROSITE" id="PS50011"/>
    </source>
</evidence>
<dbReference type="InterPro" id="IPR000719">
    <property type="entry name" value="Prot_kinase_dom"/>
</dbReference>
<keyword evidence="1" id="KW-0547">Nucleotide-binding</keyword>
<dbReference type="PANTHER" id="PTHR45707:SF59">
    <property type="entry name" value="PROTEIN KINASE DOMAIN-CONTAINING PROTEIN"/>
    <property type="match status" value="1"/>
</dbReference>
<dbReference type="AlphaFoldDB" id="A0A811QIS3"/>
<sequence>MATDPSGGGKPSLLSILPDLTAEFLKEITDGFSAERKLGEGAFGTVYKGFLQDGQAIAVKTLSDNSPVTPDKQFRNEVGNLRAIQHENIVRLSGYCYEVQRKVIEHNGTHIRVEVSERFLCYELKMFGKISGVTLYILSLSTYTHIHMGLLGII</sequence>
<keyword evidence="4" id="KW-1185">Reference proteome</keyword>
<dbReference type="InterPro" id="IPR017441">
    <property type="entry name" value="Protein_kinase_ATP_BS"/>
</dbReference>
<dbReference type="InterPro" id="IPR001245">
    <property type="entry name" value="Ser-Thr/Tyr_kinase_cat_dom"/>
</dbReference>
<dbReference type="GO" id="GO:0004672">
    <property type="term" value="F:protein kinase activity"/>
    <property type="evidence" value="ECO:0007669"/>
    <property type="project" value="InterPro"/>
</dbReference>
<comment type="caution">
    <text evidence="3">The sequence shown here is derived from an EMBL/GenBank/DDBJ whole genome shotgun (WGS) entry which is preliminary data.</text>
</comment>
<dbReference type="SUPFAM" id="SSF56112">
    <property type="entry name" value="Protein kinase-like (PK-like)"/>
    <property type="match status" value="1"/>
</dbReference>
<dbReference type="EMBL" id="CAJGYO010000010">
    <property type="protein sequence ID" value="CAD6257433.1"/>
    <property type="molecule type" value="Genomic_DNA"/>
</dbReference>
<dbReference type="InterPro" id="IPR011009">
    <property type="entry name" value="Kinase-like_dom_sf"/>
</dbReference>
<dbReference type="Pfam" id="PF07714">
    <property type="entry name" value="PK_Tyr_Ser-Thr"/>
    <property type="match status" value="1"/>
</dbReference>
<dbReference type="PROSITE" id="PS00107">
    <property type="entry name" value="PROTEIN_KINASE_ATP"/>
    <property type="match status" value="1"/>
</dbReference>
<dbReference type="GO" id="GO:0005524">
    <property type="term" value="F:ATP binding"/>
    <property type="evidence" value="ECO:0007669"/>
    <property type="project" value="UniProtKB-UniRule"/>
</dbReference>
<feature type="binding site" evidence="1">
    <location>
        <position position="60"/>
    </location>
    <ligand>
        <name>ATP</name>
        <dbReference type="ChEBI" id="CHEBI:30616"/>
    </ligand>
</feature>